<dbReference type="AlphaFoldDB" id="A0A956NGV4"/>
<sequence>MALRVLKYGGTSVESPVRILEVARQILRYREEGDEVLVVVSAMGQTTDELIHLAHRVCRTPPRRELDMLLTAGERISMSLLAMALGSLGRPAISFTGSQSGIVTDSQHADARIFSIRPFRIEDEIAKGKVVIVAGFQGVSPEKEVTTLGRGGSDTTAVALAIRFGAEECQILTDVDGVWTGDPRVVPGAHRIDAIDYDAMIALSHFGGRVLYRRAVRLARRYGLPLRIRSTLTLGPGTRVPETPAERLPFSEETCPMESDRIVAVALESPVHWLRAAQPKDASPPRVRSQGTCLLSFSERTEDGTRRWHWVLPAGASPEEWNDQESWGSGATLHLERNLALVTLVGDGAHLGAMHLFEAEATLSAAGIPTVLSQTGAHALSFLVPEEKGEDASRLLHQRFLEDV</sequence>
<dbReference type="GO" id="GO:0004072">
    <property type="term" value="F:aspartate kinase activity"/>
    <property type="evidence" value="ECO:0007669"/>
    <property type="project" value="UniProtKB-EC"/>
</dbReference>
<evidence type="ECO:0000256" key="8">
    <source>
        <dbReference type="ARBA" id="ARBA00022777"/>
    </source>
</evidence>
<dbReference type="PANTHER" id="PTHR21499:SF3">
    <property type="entry name" value="ASPARTOKINASE"/>
    <property type="match status" value="1"/>
</dbReference>
<evidence type="ECO:0000256" key="10">
    <source>
        <dbReference type="ARBA" id="ARBA00023154"/>
    </source>
</evidence>
<dbReference type="NCBIfam" id="TIGR00657">
    <property type="entry name" value="asp_kinases"/>
    <property type="match status" value="1"/>
</dbReference>
<gene>
    <name evidence="16" type="ORF">KDA27_17600</name>
</gene>
<evidence type="ECO:0000256" key="12">
    <source>
        <dbReference type="PIRSR" id="PIRSR000726-1"/>
    </source>
</evidence>
<keyword evidence="5 14" id="KW-0028">Amino-acid biosynthesis</keyword>
<dbReference type="PROSITE" id="PS00324">
    <property type="entry name" value="ASPARTOKINASE"/>
    <property type="match status" value="1"/>
</dbReference>
<keyword evidence="7 12" id="KW-0547">Nucleotide-binding</keyword>
<keyword evidence="9 12" id="KW-0067">ATP-binding</keyword>
<name>A0A956NGV4_UNCEI</name>
<keyword evidence="8 13" id="KW-0418">Kinase</keyword>
<dbReference type="GO" id="GO:0005829">
    <property type="term" value="C:cytosol"/>
    <property type="evidence" value="ECO:0007669"/>
    <property type="project" value="TreeGrafter"/>
</dbReference>
<dbReference type="GO" id="GO:0009089">
    <property type="term" value="P:lysine biosynthetic process via diaminopimelate"/>
    <property type="evidence" value="ECO:0007669"/>
    <property type="project" value="InterPro"/>
</dbReference>
<evidence type="ECO:0000256" key="7">
    <source>
        <dbReference type="ARBA" id="ARBA00022741"/>
    </source>
</evidence>
<dbReference type="InterPro" id="IPR001341">
    <property type="entry name" value="Asp_kinase"/>
</dbReference>
<dbReference type="Gene3D" id="3.40.1160.10">
    <property type="entry name" value="Acetylglutamate kinase-like"/>
    <property type="match status" value="1"/>
</dbReference>
<dbReference type="CDD" id="cd04892">
    <property type="entry name" value="ACT_AK-like_2"/>
    <property type="match status" value="1"/>
</dbReference>
<evidence type="ECO:0000259" key="15">
    <source>
        <dbReference type="Pfam" id="PF00696"/>
    </source>
</evidence>
<reference evidence="16" key="2">
    <citation type="journal article" date="2021" name="Microbiome">
        <title>Successional dynamics and alternative stable states in a saline activated sludge microbial community over 9 years.</title>
        <authorList>
            <person name="Wang Y."/>
            <person name="Ye J."/>
            <person name="Ju F."/>
            <person name="Liu L."/>
            <person name="Boyd J.A."/>
            <person name="Deng Y."/>
            <person name="Parks D.H."/>
            <person name="Jiang X."/>
            <person name="Yin X."/>
            <person name="Woodcroft B.J."/>
            <person name="Tyson G.W."/>
            <person name="Hugenholtz P."/>
            <person name="Polz M.F."/>
            <person name="Zhang T."/>
        </authorList>
    </citation>
    <scope>NUCLEOTIDE SEQUENCE</scope>
    <source>
        <strain evidence="16">HKST-UBA02</strain>
    </source>
</reference>
<evidence type="ECO:0000256" key="9">
    <source>
        <dbReference type="ARBA" id="ARBA00022840"/>
    </source>
</evidence>
<proteinExistence type="inferred from homology"/>
<dbReference type="GO" id="GO:0009090">
    <property type="term" value="P:homoserine biosynthetic process"/>
    <property type="evidence" value="ECO:0007669"/>
    <property type="project" value="TreeGrafter"/>
</dbReference>
<dbReference type="SUPFAM" id="SSF53633">
    <property type="entry name" value="Carbamate kinase-like"/>
    <property type="match status" value="1"/>
</dbReference>
<evidence type="ECO:0000256" key="1">
    <source>
        <dbReference type="ARBA" id="ARBA00004766"/>
    </source>
</evidence>
<comment type="similarity">
    <text evidence="4 13">Belongs to the aspartokinase family.</text>
</comment>
<keyword evidence="10" id="KW-0457">Lysine biosynthesis</keyword>
<dbReference type="EMBL" id="JAGQHS010000109">
    <property type="protein sequence ID" value="MCA9757623.1"/>
    <property type="molecule type" value="Genomic_DNA"/>
</dbReference>
<dbReference type="InterPro" id="IPR036393">
    <property type="entry name" value="AceGlu_kinase-like_sf"/>
</dbReference>
<organism evidence="16 17">
    <name type="scientific">Eiseniibacteriota bacterium</name>
    <dbReference type="NCBI Taxonomy" id="2212470"/>
    <lineage>
        <taxon>Bacteria</taxon>
        <taxon>Candidatus Eiseniibacteriota</taxon>
    </lineage>
</organism>
<protein>
    <recommendedName>
        <fullName evidence="13">Aspartokinase</fullName>
        <ecNumber evidence="13">2.7.2.4</ecNumber>
    </recommendedName>
</protein>
<accession>A0A956NGV4</accession>
<dbReference type="InterPro" id="IPR018042">
    <property type="entry name" value="Aspartate_kinase_CS"/>
</dbReference>
<evidence type="ECO:0000256" key="13">
    <source>
        <dbReference type="RuleBase" id="RU003448"/>
    </source>
</evidence>
<dbReference type="InterPro" id="IPR001048">
    <property type="entry name" value="Asp/Glu/Uridylate_kinase"/>
</dbReference>
<evidence type="ECO:0000256" key="5">
    <source>
        <dbReference type="ARBA" id="ARBA00022605"/>
    </source>
</evidence>
<comment type="catalytic activity">
    <reaction evidence="11 13">
        <text>L-aspartate + ATP = 4-phospho-L-aspartate + ADP</text>
        <dbReference type="Rhea" id="RHEA:23776"/>
        <dbReference type="ChEBI" id="CHEBI:29991"/>
        <dbReference type="ChEBI" id="CHEBI:30616"/>
        <dbReference type="ChEBI" id="CHEBI:57535"/>
        <dbReference type="ChEBI" id="CHEBI:456216"/>
        <dbReference type="EC" id="2.7.2.4"/>
    </reaction>
</comment>
<feature type="domain" description="Aspartate/glutamate/uridylate kinase" evidence="15">
    <location>
        <begin position="4"/>
        <end position="230"/>
    </location>
</feature>
<feature type="binding site" evidence="12">
    <location>
        <position position="74"/>
    </location>
    <ligand>
        <name>substrate</name>
    </ligand>
</feature>
<comment type="caution">
    <text evidence="16">The sequence shown here is derived from an EMBL/GenBank/DDBJ whole genome shotgun (WGS) entry which is preliminary data.</text>
</comment>
<comment type="pathway">
    <text evidence="1 14">Amino-acid biosynthesis; L-lysine biosynthesis via DAP pathway; (S)-tetrahydrodipicolinate from L-aspartate: step 1/4.</text>
</comment>
<evidence type="ECO:0000256" key="3">
    <source>
        <dbReference type="ARBA" id="ARBA00005139"/>
    </source>
</evidence>
<dbReference type="Proteomes" id="UP000739538">
    <property type="component" value="Unassembled WGS sequence"/>
</dbReference>
<comment type="pathway">
    <text evidence="3 14">Amino-acid biosynthesis; L-threonine biosynthesis; L-threonine from L-aspartate: step 1/5.</text>
</comment>
<evidence type="ECO:0000313" key="16">
    <source>
        <dbReference type="EMBL" id="MCA9757623.1"/>
    </source>
</evidence>
<reference evidence="16" key="1">
    <citation type="submission" date="2020-04" db="EMBL/GenBank/DDBJ databases">
        <authorList>
            <person name="Zhang T."/>
        </authorList>
    </citation>
    <scope>NUCLEOTIDE SEQUENCE</scope>
    <source>
        <strain evidence="16">HKST-UBA02</strain>
    </source>
</reference>
<dbReference type="PIRSF" id="PIRSF000726">
    <property type="entry name" value="Asp_kin"/>
    <property type="match status" value="1"/>
</dbReference>
<evidence type="ECO:0000256" key="2">
    <source>
        <dbReference type="ARBA" id="ARBA00004986"/>
    </source>
</evidence>
<comment type="pathway">
    <text evidence="2 14">Amino-acid biosynthesis; L-methionine biosynthesis via de novo pathway; L-homoserine from L-aspartate: step 1/3.</text>
</comment>
<feature type="binding site" evidence="12">
    <location>
        <begin position="7"/>
        <end position="10"/>
    </location>
    <ligand>
        <name>ATP</name>
        <dbReference type="ChEBI" id="CHEBI:30616"/>
    </ligand>
</feature>
<dbReference type="PANTHER" id="PTHR21499">
    <property type="entry name" value="ASPARTATE KINASE"/>
    <property type="match status" value="1"/>
</dbReference>
<dbReference type="EC" id="2.7.2.4" evidence="13"/>
<evidence type="ECO:0000313" key="17">
    <source>
        <dbReference type="Proteomes" id="UP000739538"/>
    </source>
</evidence>
<evidence type="ECO:0000256" key="11">
    <source>
        <dbReference type="ARBA" id="ARBA00047872"/>
    </source>
</evidence>
<feature type="binding site" evidence="12">
    <location>
        <position position="184"/>
    </location>
    <ligand>
        <name>ATP</name>
        <dbReference type="ChEBI" id="CHEBI:30616"/>
    </ligand>
</feature>
<dbReference type="GO" id="GO:0005524">
    <property type="term" value="F:ATP binding"/>
    <property type="evidence" value="ECO:0007669"/>
    <property type="project" value="UniProtKB-KW"/>
</dbReference>
<keyword evidence="6 13" id="KW-0808">Transferase</keyword>
<dbReference type="Pfam" id="PF00696">
    <property type="entry name" value="AA_kinase"/>
    <property type="match status" value="1"/>
</dbReference>
<feature type="binding site" evidence="12">
    <location>
        <begin position="173"/>
        <end position="174"/>
    </location>
    <ligand>
        <name>ATP</name>
        <dbReference type="ChEBI" id="CHEBI:30616"/>
    </ligand>
</feature>
<dbReference type="FunFam" id="3.40.1160.10:FF:000002">
    <property type="entry name" value="Aspartokinase"/>
    <property type="match status" value="1"/>
</dbReference>
<evidence type="ECO:0000256" key="14">
    <source>
        <dbReference type="RuleBase" id="RU004249"/>
    </source>
</evidence>
<dbReference type="InterPro" id="IPR005260">
    <property type="entry name" value="Asp_kin_monofn"/>
</dbReference>
<evidence type="ECO:0000256" key="4">
    <source>
        <dbReference type="ARBA" id="ARBA00010122"/>
    </source>
</evidence>
<dbReference type="Gene3D" id="3.30.2130.10">
    <property type="entry name" value="VC0802-like"/>
    <property type="match status" value="1"/>
</dbReference>
<dbReference type="CDD" id="cd04246">
    <property type="entry name" value="AAK_AK-DapG-like"/>
    <property type="match status" value="1"/>
</dbReference>
<feature type="binding site" evidence="12">
    <location>
        <position position="47"/>
    </location>
    <ligand>
        <name>substrate</name>
    </ligand>
</feature>
<evidence type="ECO:0000256" key="6">
    <source>
        <dbReference type="ARBA" id="ARBA00022679"/>
    </source>
</evidence>